<keyword evidence="3" id="KW-1185">Reference proteome</keyword>
<organism evidence="2 3">
    <name type="scientific">Caerostris darwini</name>
    <dbReference type="NCBI Taxonomy" id="1538125"/>
    <lineage>
        <taxon>Eukaryota</taxon>
        <taxon>Metazoa</taxon>
        <taxon>Ecdysozoa</taxon>
        <taxon>Arthropoda</taxon>
        <taxon>Chelicerata</taxon>
        <taxon>Arachnida</taxon>
        <taxon>Araneae</taxon>
        <taxon>Araneomorphae</taxon>
        <taxon>Entelegynae</taxon>
        <taxon>Araneoidea</taxon>
        <taxon>Araneidae</taxon>
        <taxon>Caerostris</taxon>
    </lineage>
</organism>
<dbReference type="Proteomes" id="UP001054837">
    <property type="component" value="Unassembled WGS sequence"/>
</dbReference>
<dbReference type="EMBL" id="BPLQ01011198">
    <property type="protein sequence ID" value="GIY56443.1"/>
    <property type="molecule type" value="Genomic_DNA"/>
</dbReference>
<reference evidence="2 3" key="1">
    <citation type="submission" date="2021-06" db="EMBL/GenBank/DDBJ databases">
        <title>Caerostris darwini draft genome.</title>
        <authorList>
            <person name="Kono N."/>
            <person name="Arakawa K."/>
        </authorList>
    </citation>
    <scope>NUCLEOTIDE SEQUENCE [LARGE SCALE GENOMIC DNA]</scope>
</reference>
<name>A0AAV4UFA0_9ARAC</name>
<proteinExistence type="predicted"/>
<feature type="compositionally biased region" description="Low complexity" evidence="1">
    <location>
        <begin position="1"/>
        <end position="10"/>
    </location>
</feature>
<evidence type="ECO:0000256" key="1">
    <source>
        <dbReference type="SAM" id="MobiDB-lite"/>
    </source>
</evidence>
<evidence type="ECO:0000313" key="3">
    <source>
        <dbReference type="Proteomes" id="UP001054837"/>
    </source>
</evidence>
<comment type="caution">
    <text evidence="2">The sequence shown here is derived from an EMBL/GenBank/DDBJ whole genome shotgun (WGS) entry which is preliminary data.</text>
</comment>
<feature type="region of interest" description="Disordered" evidence="1">
    <location>
        <begin position="1"/>
        <end position="26"/>
    </location>
</feature>
<dbReference type="AlphaFoldDB" id="A0AAV4UFA0"/>
<protein>
    <submittedName>
        <fullName evidence="2">Uncharacterized protein</fullName>
    </submittedName>
</protein>
<accession>A0AAV4UFA0</accession>
<gene>
    <name evidence="2" type="ORF">CDAR_62801</name>
</gene>
<evidence type="ECO:0000313" key="2">
    <source>
        <dbReference type="EMBL" id="GIY56443.1"/>
    </source>
</evidence>
<sequence length="88" mass="10520">MRLPPGGRWLPRPRRTPDNDPRVNRNRLLRTWRGGEIEKKNQRPRDFQTDCYRSSDSLLTRKKVLPEHENENNFVNTLALLCLRLENP</sequence>